<feature type="compositionally biased region" description="Basic and acidic residues" evidence="1">
    <location>
        <begin position="240"/>
        <end position="250"/>
    </location>
</feature>
<gene>
    <name evidence="2" type="ORF">E6Q11_02930</name>
</gene>
<dbReference type="Proteomes" id="UP000321026">
    <property type="component" value="Unassembled WGS sequence"/>
</dbReference>
<organism evidence="2 3">
    <name type="scientific">Candidatus Dojkabacteria bacterium</name>
    <dbReference type="NCBI Taxonomy" id="2099670"/>
    <lineage>
        <taxon>Bacteria</taxon>
        <taxon>Candidatus Dojkabacteria</taxon>
    </lineage>
</organism>
<reference evidence="2 3" key="1">
    <citation type="submission" date="2018-09" db="EMBL/GenBank/DDBJ databases">
        <title>Metagenome Assembled Genomes from an Advanced Water Purification Facility.</title>
        <authorList>
            <person name="Stamps B.W."/>
            <person name="Spear J.R."/>
        </authorList>
    </citation>
    <scope>NUCLEOTIDE SEQUENCE [LARGE SCALE GENOMIC DNA]</scope>
    <source>
        <strain evidence="2">Bin_63_2</strain>
    </source>
</reference>
<dbReference type="AlphaFoldDB" id="A0A5C7J773"/>
<feature type="compositionally biased region" description="Polar residues" evidence="1">
    <location>
        <begin position="222"/>
        <end position="239"/>
    </location>
</feature>
<evidence type="ECO:0000256" key="1">
    <source>
        <dbReference type="SAM" id="MobiDB-lite"/>
    </source>
</evidence>
<proteinExistence type="predicted"/>
<comment type="caution">
    <text evidence="2">The sequence shown here is derived from an EMBL/GenBank/DDBJ whole genome shotgun (WGS) entry which is preliminary data.</text>
</comment>
<evidence type="ECO:0000313" key="2">
    <source>
        <dbReference type="EMBL" id="TXG77351.1"/>
    </source>
</evidence>
<dbReference type="EMBL" id="SSDS01000048">
    <property type="protein sequence ID" value="TXG77351.1"/>
    <property type="molecule type" value="Genomic_DNA"/>
</dbReference>
<evidence type="ECO:0000313" key="3">
    <source>
        <dbReference type="Proteomes" id="UP000321026"/>
    </source>
</evidence>
<protein>
    <submittedName>
        <fullName evidence="2">Uncharacterized protein</fullName>
    </submittedName>
</protein>
<accession>A0A5C7J773</accession>
<name>A0A5C7J773_9BACT</name>
<feature type="region of interest" description="Disordered" evidence="1">
    <location>
        <begin position="216"/>
        <end position="250"/>
    </location>
</feature>
<sequence>MSQVSHIHQMIDALSVFADDTDEPFLASIARGSLKVVEESLRSASETITKFKSRSDIGSVEDSLESLVTPESLAEMVAIASEFDKSGDPLLMKQAAVLDEILLTIGAQRAAVAAAKRAQDEEIARLKAEAAKEENKKDPYTVAKKFHDKDNHVAEAQEAINKIKEYRPMEAPLNTRTCPDHPGAQMARIAEGTYQCSLDKGIYNYENGYTTMKGNKIPGGDVSNQTQSLYDRPNEFTSFETRESKLNPNN</sequence>